<evidence type="ECO:0000256" key="2">
    <source>
        <dbReference type="ARBA" id="ARBA00022801"/>
    </source>
</evidence>
<dbReference type="PANTHER" id="PTHR22946">
    <property type="entry name" value="DIENELACTONE HYDROLASE DOMAIN-CONTAINING PROTEIN-RELATED"/>
    <property type="match status" value="1"/>
</dbReference>
<feature type="domain" description="Serine aminopeptidase S33" evidence="3">
    <location>
        <begin position="31"/>
        <end position="262"/>
    </location>
</feature>
<comment type="caution">
    <text evidence="4">The sequence shown here is derived from an EMBL/GenBank/DDBJ whole genome shotgun (WGS) entry which is preliminary data.</text>
</comment>
<dbReference type="Pfam" id="PF12146">
    <property type="entry name" value="Hydrolase_4"/>
    <property type="match status" value="1"/>
</dbReference>
<dbReference type="InterPro" id="IPR050261">
    <property type="entry name" value="FrsA_esterase"/>
</dbReference>
<dbReference type="Gene3D" id="3.40.50.1820">
    <property type="entry name" value="alpha/beta hydrolase"/>
    <property type="match status" value="1"/>
</dbReference>
<dbReference type="GO" id="GO:0052689">
    <property type="term" value="F:carboxylic ester hydrolase activity"/>
    <property type="evidence" value="ECO:0007669"/>
    <property type="project" value="UniProtKB-ARBA"/>
</dbReference>
<name>A0A1A3GZ22_MYCMU</name>
<sequence>MTSAIPVEQLHFASGGDWCAAWLTLPSTPGPHPAVVLVHGLGATRDMMLPQYEQHFAAAGIAALSFDYRFTGASGGQPRQHISIPEQCRDIDAAIGFVHRHPQVDAGRIGLWGTSLGGMNVVRVAGSRNDIAAAVVQCPITHGPASARSAGLGGALRLTPAIVNDAIRALLRRGRRYVPIVGQPGTHALVTVPGAEDGWRSTVPADAVFDNRITAVDAVLLITRSALRHAATVQAPLLVCVCDDETLMDPRYAQEVADRAPRGIARHYPSDHFAIYHPPLVRRVLDDQIAFLKEHLHVGA</sequence>
<dbReference type="InterPro" id="IPR029058">
    <property type="entry name" value="AB_hydrolase_fold"/>
</dbReference>
<dbReference type="EMBL" id="LZLC01000140">
    <property type="protein sequence ID" value="OBJ41055.1"/>
    <property type="molecule type" value="Genomic_DNA"/>
</dbReference>
<dbReference type="OrthoDB" id="5902829at2"/>
<dbReference type="SUPFAM" id="SSF53474">
    <property type="entry name" value="alpha/beta-Hydrolases"/>
    <property type="match status" value="1"/>
</dbReference>
<reference evidence="5" key="1">
    <citation type="submission" date="2016-06" db="EMBL/GenBank/DDBJ databases">
        <authorList>
            <person name="Sutton G."/>
            <person name="Brinkac L."/>
            <person name="Sanka R."/>
            <person name="Adams M."/>
            <person name="Lau E."/>
            <person name="Garcia-Basteiro A."/>
            <person name="Lopez-Varela E."/>
            <person name="Palencia S."/>
        </authorList>
    </citation>
    <scope>NUCLEOTIDE SEQUENCE [LARGE SCALE GENOMIC DNA]</scope>
    <source>
        <strain evidence="5">1127319.6</strain>
    </source>
</reference>
<dbReference type="AlphaFoldDB" id="A0A1A3GZ22"/>
<gene>
    <name evidence="4" type="ORF">A5630_23620</name>
</gene>
<evidence type="ECO:0000313" key="5">
    <source>
        <dbReference type="Proteomes" id="UP000093898"/>
    </source>
</evidence>
<comment type="similarity">
    <text evidence="1">Belongs to the AB hydrolase superfamily.</text>
</comment>
<keyword evidence="2 4" id="KW-0378">Hydrolase</keyword>
<dbReference type="PANTHER" id="PTHR22946:SF9">
    <property type="entry name" value="POLYKETIDE TRANSFERASE AF380"/>
    <property type="match status" value="1"/>
</dbReference>
<proteinExistence type="inferred from homology"/>
<dbReference type="InterPro" id="IPR022742">
    <property type="entry name" value="Hydrolase_4"/>
</dbReference>
<evidence type="ECO:0000313" key="4">
    <source>
        <dbReference type="EMBL" id="OBJ41055.1"/>
    </source>
</evidence>
<dbReference type="Proteomes" id="UP000093898">
    <property type="component" value="Unassembled WGS sequence"/>
</dbReference>
<evidence type="ECO:0000256" key="1">
    <source>
        <dbReference type="ARBA" id="ARBA00008645"/>
    </source>
</evidence>
<accession>A0A1A3GZ22</accession>
<protein>
    <submittedName>
        <fullName evidence="4">Alpha/beta hydrolase</fullName>
    </submittedName>
</protein>
<dbReference type="RefSeq" id="WP_064981784.1">
    <property type="nucleotide sequence ID" value="NZ_LZLC01000140.1"/>
</dbReference>
<organism evidence="4 5">
    <name type="scientific">Mycolicibacterium mucogenicum</name>
    <name type="common">Mycobacterium mucogenicum</name>
    <dbReference type="NCBI Taxonomy" id="56689"/>
    <lineage>
        <taxon>Bacteria</taxon>
        <taxon>Bacillati</taxon>
        <taxon>Actinomycetota</taxon>
        <taxon>Actinomycetes</taxon>
        <taxon>Mycobacteriales</taxon>
        <taxon>Mycobacteriaceae</taxon>
        <taxon>Mycolicibacterium</taxon>
    </lineage>
</organism>
<evidence type="ECO:0000259" key="3">
    <source>
        <dbReference type="Pfam" id="PF12146"/>
    </source>
</evidence>